<gene>
    <name evidence="1" type="ORF">PAUS00366_LOCUS10200</name>
</gene>
<organism evidence="1">
    <name type="scientific">Pseudo-nitzschia australis</name>
    <dbReference type="NCBI Taxonomy" id="44445"/>
    <lineage>
        <taxon>Eukaryota</taxon>
        <taxon>Sar</taxon>
        <taxon>Stramenopiles</taxon>
        <taxon>Ochrophyta</taxon>
        <taxon>Bacillariophyta</taxon>
        <taxon>Bacillariophyceae</taxon>
        <taxon>Bacillariophycidae</taxon>
        <taxon>Bacillariales</taxon>
        <taxon>Bacillariaceae</taxon>
        <taxon>Pseudo-nitzschia</taxon>
    </lineage>
</organism>
<sequence length="541" mass="58904">MAPFEDGVTAMTLPENRFDVTIICTTDDHQAEFWMQKLKTESSDPDSIFPLVVAVSEDWNGKGGAGNGLGTLYAWKKACAFAKNGDNVTGGPDLDALLRDGSISAALYHTAGKGTRMAPLPASENNNKPGVKLPFPKQITVLEAVVRQTGIYASSRKGRLSVFWGDQVFLPPGKENFLYTPTHHVDIMCTLLGDTAPTAQEWADQGLDKYGVIAVLKESGNGKVAEAAQVEKVSHETATKMLGELGTIAQVGPSLGSFSVSAAILEGLCDEYSVELNQKEAKMDTDPHFWMPLTLPEDSYIQLMAQKNVEASVSKEHYRRMKVFSERFQESNANSTSKLGLFGAVDVGKDACWWDYGLLKLYSKNSLLLLDNENPESKLLRKFLGITEGPQSGTFAPSDVMYQHSYAFDCNIANGSLKDSVLSHVTACEINAEGAIIVNCVAPKITAGKGAIVYNIIGDKEIIAEAGQVMVAVSNEDGAATEIRSRMDLDGGKVWKDVVEGNPCSFEEVRNNNMNANISKVDLKRRELYTILTEKIFQTTK</sequence>
<accession>A0A7S4AJD5</accession>
<dbReference type="EMBL" id="HBIX01013882">
    <property type="protein sequence ID" value="CAE0717448.1"/>
    <property type="molecule type" value="Transcribed_RNA"/>
</dbReference>
<dbReference type="AlphaFoldDB" id="A0A7S4AJD5"/>
<evidence type="ECO:0000313" key="1">
    <source>
        <dbReference type="EMBL" id="CAE0717448.1"/>
    </source>
</evidence>
<name>A0A7S4AJD5_9STRA</name>
<reference evidence="1" key="1">
    <citation type="submission" date="2021-01" db="EMBL/GenBank/DDBJ databases">
        <authorList>
            <person name="Corre E."/>
            <person name="Pelletier E."/>
            <person name="Niang G."/>
            <person name="Scheremetjew M."/>
            <person name="Finn R."/>
            <person name="Kale V."/>
            <person name="Holt S."/>
            <person name="Cochrane G."/>
            <person name="Meng A."/>
            <person name="Brown T."/>
            <person name="Cohen L."/>
        </authorList>
    </citation>
    <scope>NUCLEOTIDE SEQUENCE</scope>
    <source>
        <strain evidence="1">10249 10 AB</strain>
    </source>
</reference>
<protein>
    <submittedName>
        <fullName evidence="1">Uncharacterized protein</fullName>
    </submittedName>
</protein>
<proteinExistence type="predicted"/>